<evidence type="ECO:0000259" key="13">
    <source>
        <dbReference type="Pfam" id="PF01435"/>
    </source>
</evidence>
<evidence type="ECO:0000256" key="6">
    <source>
        <dbReference type="ARBA" id="ARBA00022801"/>
    </source>
</evidence>
<protein>
    <submittedName>
        <fullName evidence="14">M48 family metallopeptidase</fullName>
    </submittedName>
</protein>
<evidence type="ECO:0000256" key="5">
    <source>
        <dbReference type="ARBA" id="ARBA00022723"/>
    </source>
</evidence>
<evidence type="ECO:0000256" key="12">
    <source>
        <dbReference type="SAM" id="Phobius"/>
    </source>
</evidence>
<keyword evidence="15" id="KW-1185">Reference proteome</keyword>
<dbReference type="PANTHER" id="PTHR43221:SF1">
    <property type="entry name" value="PROTEASE HTPX"/>
    <property type="match status" value="1"/>
</dbReference>
<evidence type="ECO:0000313" key="15">
    <source>
        <dbReference type="Proteomes" id="UP001565242"/>
    </source>
</evidence>
<name>A0ABV4D9C6_9LACT</name>
<dbReference type="Pfam" id="PF01435">
    <property type="entry name" value="Peptidase_M48"/>
    <property type="match status" value="1"/>
</dbReference>
<feature type="transmembrane region" description="Helical" evidence="12">
    <location>
        <begin position="16"/>
        <end position="35"/>
    </location>
</feature>
<evidence type="ECO:0000256" key="3">
    <source>
        <dbReference type="ARBA" id="ARBA00022670"/>
    </source>
</evidence>
<evidence type="ECO:0000256" key="2">
    <source>
        <dbReference type="ARBA" id="ARBA00022475"/>
    </source>
</evidence>
<proteinExistence type="inferred from homology"/>
<keyword evidence="8 12" id="KW-1133">Transmembrane helix</keyword>
<comment type="caution">
    <text evidence="14">The sequence shown here is derived from an EMBL/GenBank/DDBJ whole genome shotgun (WGS) entry which is preliminary data.</text>
</comment>
<dbReference type="InterPro" id="IPR001915">
    <property type="entry name" value="Peptidase_M48"/>
</dbReference>
<evidence type="ECO:0000256" key="7">
    <source>
        <dbReference type="ARBA" id="ARBA00022833"/>
    </source>
</evidence>
<sequence length="280" mass="31821">MNEKMSVKKLRHRAEMPLLTLCIVLTVAIWSLLLYVVLVEHASPAEWTFPIIFGAAAPFILLLYSFKRTYWKTVVNAVELTDKQFPEVYELYVRIAKDMGFGSGKGAMSNIPRLYMTDGSGTLNAFASKCQVHKGYVCINSDLLEIAYRHNDLSGIGFVLAHELGHIKCGHVSAWRTIAHPMANLIGLGQSLTRAQEWTADRCAYYYAPEGKESMMVLIAGKHLYKQVDMDEYFRTVHNHKGGLWLKLENYLSDHAVGYRRMEAIKETEEKGWDVHGKML</sequence>
<comment type="similarity">
    <text evidence="11">Belongs to the peptidase M48 family.</text>
</comment>
<evidence type="ECO:0000256" key="4">
    <source>
        <dbReference type="ARBA" id="ARBA00022692"/>
    </source>
</evidence>
<dbReference type="CDD" id="cd07325">
    <property type="entry name" value="M48_Ste24p_like"/>
    <property type="match status" value="1"/>
</dbReference>
<comment type="subcellular location">
    <subcellularLocation>
        <location evidence="1">Cell membrane</location>
        <topology evidence="1">Multi-pass membrane protein</topology>
    </subcellularLocation>
</comment>
<reference evidence="14 15" key="1">
    <citation type="submission" date="2024-03" db="EMBL/GenBank/DDBJ databases">
        <title>Mouse gut bacterial collection (mGBC) of GemPharmatech.</title>
        <authorList>
            <person name="He Y."/>
            <person name="Dong L."/>
            <person name="Wu D."/>
            <person name="Gao X."/>
            <person name="Lin Z."/>
        </authorList>
    </citation>
    <scope>NUCLEOTIDE SEQUENCE [LARGE SCALE GENOMIC DNA]</scope>
    <source>
        <strain evidence="14 15">20-218</strain>
    </source>
</reference>
<evidence type="ECO:0000256" key="11">
    <source>
        <dbReference type="RuleBase" id="RU003983"/>
    </source>
</evidence>
<evidence type="ECO:0000256" key="10">
    <source>
        <dbReference type="ARBA" id="ARBA00023136"/>
    </source>
</evidence>
<evidence type="ECO:0000256" key="1">
    <source>
        <dbReference type="ARBA" id="ARBA00004651"/>
    </source>
</evidence>
<keyword evidence="5" id="KW-0479">Metal-binding</keyword>
<comment type="cofactor">
    <cofactor evidence="11">
        <name>Zn(2+)</name>
        <dbReference type="ChEBI" id="CHEBI:29105"/>
    </cofactor>
    <text evidence="11">Binds 1 zinc ion per subunit.</text>
</comment>
<evidence type="ECO:0000256" key="8">
    <source>
        <dbReference type="ARBA" id="ARBA00022989"/>
    </source>
</evidence>
<dbReference type="InterPro" id="IPR050083">
    <property type="entry name" value="HtpX_protease"/>
</dbReference>
<keyword evidence="4 12" id="KW-0812">Transmembrane</keyword>
<organism evidence="14 15">
    <name type="scientific">Lactococcus muris</name>
    <dbReference type="NCBI Taxonomy" id="2941330"/>
    <lineage>
        <taxon>Bacteria</taxon>
        <taxon>Bacillati</taxon>
        <taxon>Bacillota</taxon>
        <taxon>Bacilli</taxon>
        <taxon>Lactobacillales</taxon>
        <taxon>Streptococcaceae</taxon>
        <taxon>Lactococcus</taxon>
    </lineage>
</organism>
<keyword evidence="2" id="KW-1003">Cell membrane</keyword>
<keyword evidence="7 11" id="KW-0862">Zinc</keyword>
<evidence type="ECO:0000256" key="9">
    <source>
        <dbReference type="ARBA" id="ARBA00023049"/>
    </source>
</evidence>
<keyword evidence="10 12" id="KW-0472">Membrane</keyword>
<keyword evidence="6 11" id="KW-0378">Hydrolase</keyword>
<gene>
    <name evidence="14" type="ORF">AALM99_07720</name>
</gene>
<feature type="domain" description="Peptidase M48" evidence="13">
    <location>
        <begin position="112"/>
        <end position="172"/>
    </location>
</feature>
<dbReference type="PANTHER" id="PTHR43221">
    <property type="entry name" value="PROTEASE HTPX"/>
    <property type="match status" value="1"/>
</dbReference>
<keyword evidence="9 11" id="KW-0482">Metalloprotease</keyword>
<dbReference type="RefSeq" id="WP_202231303.1">
    <property type="nucleotide sequence ID" value="NZ_BAAFQO010000005.1"/>
</dbReference>
<keyword evidence="3 11" id="KW-0645">Protease</keyword>
<dbReference type="EMBL" id="JBCLSQ010000017">
    <property type="protein sequence ID" value="MEY8538327.1"/>
    <property type="molecule type" value="Genomic_DNA"/>
</dbReference>
<dbReference type="Gene3D" id="3.30.2010.10">
    <property type="entry name" value="Metalloproteases ('zincins'), catalytic domain"/>
    <property type="match status" value="1"/>
</dbReference>
<dbReference type="Proteomes" id="UP001565242">
    <property type="component" value="Unassembled WGS sequence"/>
</dbReference>
<evidence type="ECO:0000313" key="14">
    <source>
        <dbReference type="EMBL" id="MEY8538327.1"/>
    </source>
</evidence>
<accession>A0ABV4D9C6</accession>
<feature type="transmembrane region" description="Helical" evidence="12">
    <location>
        <begin position="47"/>
        <end position="66"/>
    </location>
</feature>